<dbReference type="Proteomes" id="UP001209229">
    <property type="component" value="Unassembled WGS sequence"/>
</dbReference>
<gene>
    <name evidence="6" type="ORF">OM075_07830</name>
</gene>
<comment type="cofactor">
    <cofactor evidence="5">
        <name>Mg(2+)</name>
        <dbReference type="ChEBI" id="CHEBI:18420"/>
    </cofactor>
</comment>
<feature type="binding site" evidence="4">
    <location>
        <begin position="3"/>
        <end position="7"/>
    </location>
    <ligand>
        <name>ATP</name>
        <dbReference type="ChEBI" id="CHEBI:30616"/>
    </ligand>
</feature>
<dbReference type="RefSeq" id="WP_301189936.1">
    <property type="nucleotide sequence ID" value="NZ_JAPDPJ010000013.1"/>
</dbReference>
<name>A0AAE3M3Y7_9BACT</name>
<dbReference type="PIRSF" id="PIRSF006806">
    <property type="entry name" value="FTHF_cligase"/>
    <property type="match status" value="1"/>
</dbReference>
<keyword evidence="7" id="KW-1185">Reference proteome</keyword>
<evidence type="ECO:0000313" key="7">
    <source>
        <dbReference type="Proteomes" id="UP001209229"/>
    </source>
</evidence>
<comment type="caution">
    <text evidence="6">The sequence shown here is derived from an EMBL/GenBank/DDBJ whole genome shotgun (WGS) entry which is preliminary data.</text>
</comment>
<evidence type="ECO:0000256" key="1">
    <source>
        <dbReference type="ARBA" id="ARBA00010638"/>
    </source>
</evidence>
<dbReference type="EMBL" id="JAPDPJ010000013">
    <property type="protein sequence ID" value="MCW3786372.1"/>
    <property type="molecule type" value="Genomic_DNA"/>
</dbReference>
<dbReference type="GO" id="GO:0035999">
    <property type="term" value="P:tetrahydrofolate interconversion"/>
    <property type="evidence" value="ECO:0007669"/>
    <property type="project" value="TreeGrafter"/>
</dbReference>
<dbReference type="NCBIfam" id="TIGR02727">
    <property type="entry name" value="MTHFS_bact"/>
    <property type="match status" value="1"/>
</dbReference>
<comment type="catalytic activity">
    <reaction evidence="5">
        <text>(6S)-5-formyl-5,6,7,8-tetrahydrofolate + ATP = (6R)-5,10-methenyltetrahydrofolate + ADP + phosphate</text>
        <dbReference type="Rhea" id="RHEA:10488"/>
        <dbReference type="ChEBI" id="CHEBI:30616"/>
        <dbReference type="ChEBI" id="CHEBI:43474"/>
        <dbReference type="ChEBI" id="CHEBI:57455"/>
        <dbReference type="ChEBI" id="CHEBI:57457"/>
        <dbReference type="ChEBI" id="CHEBI:456216"/>
        <dbReference type="EC" id="6.3.3.2"/>
    </reaction>
</comment>
<evidence type="ECO:0000256" key="5">
    <source>
        <dbReference type="RuleBase" id="RU361279"/>
    </source>
</evidence>
<organism evidence="6 7">
    <name type="scientific">Plebeiibacterium sediminum</name>
    <dbReference type="NCBI Taxonomy" id="2992112"/>
    <lineage>
        <taxon>Bacteria</taxon>
        <taxon>Pseudomonadati</taxon>
        <taxon>Bacteroidota</taxon>
        <taxon>Bacteroidia</taxon>
        <taxon>Marinilabiliales</taxon>
        <taxon>Marinilabiliaceae</taxon>
        <taxon>Plebeiibacterium</taxon>
    </lineage>
</organism>
<dbReference type="GO" id="GO:0030272">
    <property type="term" value="F:5-formyltetrahydrofolate cyclo-ligase activity"/>
    <property type="evidence" value="ECO:0007669"/>
    <property type="project" value="UniProtKB-EC"/>
</dbReference>
<evidence type="ECO:0000256" key="4">
    <source>
        <dbReference type="PIRSR" id="PIRSR006806-1"/>
    </source>
</evidence>
<sequence length="176" mass="19971">MDKNELRKVIQKRKKNLSKEERIASSMEVFKALEASPIFQNATHLLCYWSLFDELDTHYFVNKYCKNKSIYLPRVVGDEVEIVPYCGEASMEKGAFGIMEPNGSAISNYNEIDLVIVPGVAFTTDGYRMGRGGGYYDRLLPLLANATKVGVAYKCQMLNQVPIEPHDVKMDQVFWG</sequence>
<dbReference type="PANTHER" id="PTHR23407">
    <property type="entry name" value="ATPASE INHIBITOR/5-FORMYLTETRAHYDROFOLATE CYCLO-LIGASE"/>
    <property type="match status" value="1"/>
</dbReference>
<keyword evidence="6" id="KW-0436">Ligase</keyword>
<evidence type="ECO:0000256" key="3">
    <source>
        <dbReference type="ARBA" id="ARBA00022840"/>
    </source>
</evidence>
<keyword evidence="2 4" id="KW-0547">Nucleotide-binding</keyword>
<keyword evidence="3 4" id="KW-0067">ATP-binding</keyword>
<dbReference type="Pfam" id="PF01812">
    <property type="entry name" value="5-FTHF_cyc-lig"/>
    <property type="match status" value="1"/>
</dbReference>
<dbReference type="GO" id="GO:0005524">
    <property type="term" value="F:ATP binding"/>
    <property type="evidence" value="ECO:0007669"/>
    <property type="project" value="UniProtKB-KW"/>
</dbReference>
<dbReference type="InterPro" id="IPR037171">
    <property type="entry name" value="NagB/RpiA_transferase-like"/>
</dbReference>
<keyword evidence="5" id="KW-0479">Metal-binding</keyword>
<evidence type="ECO:0000256" key="2">
    <source>
        <dbReference type="ARBA" id="ARBA00022741"/>
    </source>
</evidence>
<dbReference type="PANTHER" id="PTHR23407:SF1">
    <property type="entry name" value="5-FORMYLTETRAHYDROFOLATE CYCLO-LIGASE"/>
    <property type="match status" value="1"/>
</dbReference>
<proteinExistence type="inferred from homology"/>
<evidence type="ECO:0000313" key="6">
    <source>
        <dbReference type="EMBL" id="MCW3786372.1"/>
    </source>
</evidence>
<keyword evidence="5" id="KW-0460">Magnesium</keyword>
<feature type="binding site" evidence="4">
    <location>
        <begin position="128"/>
        <end position="136"/>
    </location>
    <ligand>
        <name>ATP</name>
        <dbReference type="ChEBI" id="CHEBI:30616"/>
    </ligand>
</feature>
<feature type="binding site" evidence="4">
    <location>
        <position position="54"/>
    </location>
    <ligand>
        <name>substrate</name>
    </ligand>
</feature>
<comment type="similarity">
    <text evidence="1 5">Belongs to the 5-formyltetrahydrofolate cyclo-ligase family.</text>
</comment>
<dbReference type="InterPro" id="IPR002698">
    <property type="entry name" value="FTHF_cligase"/>
</dbReference>
<accession>A0AAE3M3Y7</accession>
<dbReference type="GO" id="GO:0046872">
    <property type="term" value="F:metal ion binding"/>
    <property type="evidence" value="ECO:0007669"/>
    <property type="project" value="UniProtKB-KW"/>
</dbReference>
<dbReference type="Gene3D" id="3.40.50.10420">
    <property type="entry name" value="NagB/RpiA/CoA transferase-like"/>
    <property type="match status" value="1"/>
</dbReference>
<dbReference type="EC" id="6.3.3.2" evidence="5"/>
<dbReference type="GO" id="GO:0009396">
    <property type="term" value="P:folic acid-containing compound biosynthetic process"/>
    <property type="evidence" value="ECO:0007669"/>
    <property type="project" value="TreeGrafter"/>
</dbReference>
<dbReference type="AlphaFoldDB" id="A0AAE3M3Y7"/>
<dbReference type="InterPro" id="IPR024185">
    <property type="entry name" value="FTHF_cligase-like_sf"/>
</dbReference>
<reference evidence="6" key="1">
    <citation type="submission" date="2022-10" db="EMBL/GenBank/DDBJ databases">
        <authorList>
            <person name="Yu W.X."/>
        </authorList>
    </citation>
    <scope>NUCLEOTIDE SEQUENCE</scope>
    <source>
        <strain evidence="6">AAT</strain>
    </source>
</reference>
<protein>
    <recommendedName>
        <fullName evidence="5">5-formyltetrahydrofolate cyclo-ligase</fullName>
        <ecNumber evidence="5">6.3.3.2</ecNumber>
    </recommendedName>
</protein>
<dbReference type="SUPFAM" id="SSF100950">
    <property type="entry name" value="NagB/RpiA/CoA transferase-like"/>
    <property type="match status" value="1"/>
</dbReference>